<feature type="domain" description="Alpha/beta hydrolase fold-3" evidence="4">
    <location>
        <begin position="82"/>
        <end position="282"/>
    </location>
</feature>
<dbReference type="SUPFAM" id="SSF53474">
    <property type="entry name" value="alpha/beta-Hydrolases"/>
    <property type="match status" value="1"/>
</dbReference>
<evidence type="ECO:0000256" key="2">
    <source>
        <dbReference type="ARBA" id="ARBA00022801"/>
    </source>
</evidence>
<evidence type="ECO:0000259" key="4">
    <source>
        <dbReference type="Pfam" id="PF07859"/>
    </source>
</evidence>
<protein>
    <recommendedName>
        <fullName evidence="4">Alpha/beta hydrolase fold-3 domain-containing protein</fullName>
    </recommendedName>
</protein>
<dbReference type="Gene3D" id="3.40.50.1820">
    <property type="entry name" value="alpha/beta hydrolase"/>
    <property type="match status" value="1"/>
</dbReference>
<dbReference type="AlphaFoldDB" id="A0A507DNK1"/>
<feature type="active site" evidence="3">
    <location>
        <position position="153"/>
    </location>
</feature>
<keyword evidence="2" id="KW-0378">Hydrolase</keyword>
<dbReference type="PROSITE" id="PS01174">
    <property type="entry name" value="LIPASE_GDXG_SER"/>
    <property type="match status" value="1"/>
</dbReference>
<dbReference type="EMBL" id="QEAN01000022">
    <property type="protein sequence ID" value="TPX53096.1"/>
    <property type="molecule type" value="Genomic_DNA"/>
</dbReference>
<proteinExistence type="inferred from homology"/>
<evidence type="ECO:0000256" key="1">
    <source>
        <dbReference type="ARBA" id="ARBA00010515"/>
    </source>
</evidence>
<comment type="similarity">
    <text evidence="1">Belongs to the 'GDXG' lipolytic enzyme family.</text>
</comment>
<evidence type="ECO:0000313" key="5">
    <source>
        <dbReference type="EMBL" id="TPX40663.1"/>
    </source>
</evidence>
<evidence type="ECO:0000313" key="7">
    <source>
        <dbReference type="Proteomes" id="UP000317494"/>
    </source>
</evidence>
<dbReference type="GO" id="GO:0016787">
    <property type="term" value="F:hydrolase activity"/>
    <property type="evidence" value="ECO:0007669"/>
    <property type="project" value="UniProtKB-KW"/>
</dbReference>
<comment type="caution">
    <text evidence="6">The sequence shown here is derived from an EMBL/GenBank/DDBJ whole genome shotgun (WGS) entry which is preliminary data.</text>
</comment>
<dbReference type="VEuPathDB" id="FungiDB:SeMB42_g00993"/>
<dbReference type="OrthoDB" id="408631at2759"/>
<dbReference type="Proteomes" id="UP000320475">
    <property type="component" value="Unassembled WGS sequence"/>
</dbReference>
<organism evidence="6 7">
    <name type="scientific">Synchytrium endobioticum</name>
    <dbReference type="NCBI Taxonomy" id="286115"/>
    <lineage>
        <taxon>Eukaryota</taxon>
        <taxon>Fungi</taxon>
        <taxon>Fungi incertae sedis</taxon>
        <taxon>Chytridiomycota</taxon>
        <taxon>Chytridiomycota incertae sedis</taxon>
        <taxon>Chytridiomycetes</taxon>
        <taxon>Synchytriales</taxon>
        <taxon>Synchytriaceae</taxon>
        <taxon>Synchytrium</taxon>
    </lineage>
</organism>
<accession>A0A507DNK1</accession>
<name>A0A507DNK1_9FUNG</name>
<dbReference type="InterPro" id="IPR033140">
    <property type="entry name" value="Lipase_GDXG_put_SER_AS"/>
</dbReference>
<gene>
    <name evidence="5" type="ORF">SeLEV6574_g06500</name>
    <name evidence="6" type="ORF">SeMB42_g00993</name>
</gene>
<dbReference type="Proteomes" id="UP000317494">
    <property type="component" value="Unassembled WGS sequence"/>
</dbReference>
<dbReference type="PANTHER" id="PTHR48081">
    <property type="entry name" value="AB HYDROLASE SUPERFAMILY PROTEIN C4A8.06C"/>
    <property type="match status" value="1"/>
</dbReference>
<evidence type="ECO:0000313" key="6">
    <source>
        <dbReference type="EMBL" id="TPX53096.1"/>
    </source>
</evidence>
<evidence type="ECO:0000256" key="3">
    <source>
        <dbReference type="PROSITE-ProRule" id="PRU10038"/>
    </source>
</evidence>
<dbReference type="InterPro" id="IPR029058">
    <property type="entry name" value="AB_hydrolase_fold"/>
</dbReference>
<dbReference type="InterPro" id="IPR013094">
    <property type="entry name" value="AB_hydrolase_3"/>
</dbReference>
<dbReference type="EMBL" id="QEAM01000373">
    <property type="protein sequence ID" value="TPX40663.1"/>
    <property type="molecule type" value="Genomic_DNA"/>
</dbReference>
<evidence type="ECO:0000313" key="8">
    <source>
        <dbReference type="Proteomes" id="UP000320475"/>
    </source>
</evidence>
<dbReference type="Pfam" id="PF07859">
    <property type="entry name" value="Abhydrolase_3"/>
    <property type="match status" value="1"/>
</dbReference>
<dbReference type="InterPro" id="IPR050300">
    <property type="entry name" value="GDXG_lipolytic_enzyme"/>
</dbReference>
<sequence length="369" mass="39904">MESSSKMPDAPDRSLLSTKAAELLIDGLARFDRPHISLSVTIQSLDIPRQPLSGFETNISGSFSAELYAPSAAGKADDLPMILYCHGGGYRHGNTLTHRGVTTGLAKRGVRVLSINYRLAPFPAAWTDGLSAYRYLLESINIPASNIVISGDSAGGGLTYGIALLCRDQGLPMPAGLAPISPWVDISCAGPCFQFDDEFAADILVPANLSKSYAKIPSHARLPYVSPLYDIPSKRSLLPAQIITTGTVDRLLAECLAMYLKRTEAGEIVQLYIFEDGMHVFQLLPFIPSCTTALDLGVSFAKDVCNGKDIRSATFWVKNDGKTVTEIPRQHVKNRLEELLNRAKKAIGDDPVKLNGLAPYSISVAQPKL</sequence>
<keyword evidence="7" id="KW-1185">Reference proteome</keyword>
<dbReference type="STRING" id="286115.A0A507DNK1"/>
<reference evidence="7 8" key="1">
    <citation type="journal article" date="2019" name="Sci. Rep.">
        <title>Comparative genomics of chytrid fungi reveal insights into the obligate biotrophic and pathogenic lifestyle of Synchytrium endobioticum.</title>
        <authorList>
            <person name="van de Vossenberg B.T.L.H."/>
            <person name="Warris S."/>
            <person name="Nguyen H.D.T."/>
            <person name="van Gent-Pelzer M.P.E."/>
            <person name="Joly D.L."/>
            <person name="van de Geest H.C."/>
            <person name="Bonants P.J.M."/>
            <person name="Smith D.S."/>
            <person name="Levesque C.A."/>
            <person name="van der Lee T.A.J."/>
        </authorList>
    </citation>
    <scope>NUCLEOTIDE SEQUENCE [LARGE SCALE GENOMIC DNA]</scope>
    <source>
        <strain evidence="5 8">LEV6574</strain>
        <strain evidence="6 7">MB42</strain>
    </source>
</reference>
<dbReference type="PANTHER" id="PTHR48081:SF8">
    <property type="entry name" value="ALPHA_BETA HYDROLASE FOLD-3 DOMAIN-CONTAINING PROTEIN-RELATED"/>
    <property type="match status" value="1"/>
</dbReference>